<proteinExistence type="inferred from homology"/>
<sequence length="600" mass="66893">MTAFWQLYTWIEKTFWNSLSKKLCSFFFVLLFQGAILLVLSYYSSEVTSVISAANLPLETTASIQALFENAIYWIIGISVVTTVFVFFLVWYLRFLIVRPLNQVTHIFDELGKGQGDLTRDIPVITYDEIKDMSDAYNRFLVNLRTIIQQVRASVLHIGVTSAINDRNINLTAKSAEVQSQLADRIYANSTEATQSVQLVSELTHAIADHNTENLGKANESYAELMNVMSRINTISDKVGQFNVTVDHLYQSTSSIRQIVDLIKSISDQTNLLALNASIEAARAGEAGRGFAVVADEVRNLAVKVRSATDEIAANIDNVISLVSNTKSETEEIHQDTSITRDVVAVSADNFKSMIQAYENIATQLADITVRIGGFSAVNQQINGTVSEIHDGTENIKQQMQLSKDASKELTENTSNVQALVSRFRVGVGPMDFAITHVQASKELIQGKLQRLANQGVDFFDRQYKQIPNTQPAKYHTTWDECFSSEFQQIYDELAKKIPGCIFALCFDDHGYAPTHNSWFAREQTGNAEKDLVDSRHKRIFTESGIQSLSKSKLSLLLQTYTRDTGQVLATVSAPIYINGRHWGALAIGMNPDSLKEDVC</sequence>
<comment type="caution">
    <text evidence="7">The sequence shown here is derived from an EMBL/GenBank/DDBJ whole genome shotgun (WGS) entry which is preliminary data.</text>
</comment>
<accession>A0ABS8D6Q5</accession>
<feature type="domain" description="HAMP" evidence="6">
    <location>
        <begin position="95"/>
        <end position="149"/>
    </location>
</feature>
<dbReference type="SUPFAM" id="SSF58104">
    <property type="entry name" value="Methyl-accepting chemotaxis protein (MCP) signaling domain"/>
    <property type="match status" value="1"/>
</dbReference>
<evidence type="ECO:0000313" key="8">
    <source>
        <dbReference type="Proteomes" id="UP001165395"/>
    </source>
</evidence>
<dbReference type="PANTHER" id="PTHR32089">
    <property type="entry name" value="METHYL-ACCEPTING CHEMOTAXIS PROTEIN MCPB"/>
    <property type="match status" value="1"/>
</dbReference>
<dbReference type="InterPro" id="IPR004090">
    <property type="entry name" value="Chemotax_Me-accpt_rcpt"/>
</dbReference>
<evidence type="ECO:0000256" key="1">
    <source>
        <dbReference type="ARBA" id="ARBA00023224"/>
    </source>
</evidence>
<dbReference type="SMART" id="SM00304">
    <property type="entry name" value="HAMP"/>
    <property type="match status" value="1"/>
</dbReference>
<name>A0ABS8D6Q5_9NEIS</name>
<evidence type="ECO:0000259" key="5">
    <source>
        <dbReference type="PROSITE" id="PS50111"/>
    </source>
</evidence>
<dbReference type="RefSeq" id="WP_227180610.1">
    <property type="nucleotide sequence ID" value="NZ_JAJBZT010000005.1"/>
</dbReference>
<dbReference type="InterPro" id="IPR004089">
    <property type="entry name" value="MCPsignal_dom"/>
</dbReference>
<keyword evidence="1 3" id="KW-0807">Transducer</keyword>
<keyword evidence="8" id="KW-1185">Reference proteome</keyword>
<dbReference type="PANTHER" id="PTHR32089:SF112">
    <property type="entry name" value="LYSOZYME-LIKE PROTEIN-RELATED"/>
    <property type="match status" value="1"/>
</dbReference>
<keyword evidence="4" id="KW-0812">Transmembrane</keyword>
<dbReference type="PROSITE" id="PS50111">
    <property type="entry name" value="CHEMOTAXIS_TRANSDUC_2"/>
    <property type="match status" value="1"/>
</dbReference>
<evidence type="ECO:0000259" key="6">
    <source>
        <dbReference type="PROSITE" id="PS50885"/>
    </source>
</evidence>
<keyword evidence="4" id="KW-0472">Membrane</keyword>
<dbReference type="CDD" id="cd06225">
    <property type="entry name" value="HAMP"/>
    <property type="match status" value="1"/>
</dbReference>
<organism evidence="7 8">
    <name type="scientific">Leeia speluncae</name>
    <dbReference type="NCBI Taxonomy" id="2884804"/>
    <lineage>
        <taxon>Bacteria</taxon>
        <taxon>Pseudomonadati</taxon>
        <taxon>Pseudomonadota</taxon>
        <taxon>Betaproteobacteria</taxon>
        <taxon>Neisseriales</taxon>
        <taxon>Leeiaceae</taxon>
        <taxon>Leeia</taxon>
    </lineage>
</organism>
<evidence type="ECO:0000256" key="2">
    <source>
        <dbReference type="ARBA" id="ARBA00029447"/>
    </source>
</evidence>
<dbReference type="Gene3D" id="6.10.340.10">
    <property type="match status" value="1"/>
</dbReference>
<gene>
    <name evidence="7" type="ORF">LIN78_09740</name>
</gene>
<feature type="transmembrane region" description="Helical" evidence="4">
    <location>
        <begin position="71"/>
        <end position="93"/>
    </location>
</feature>
<keyword evidence="4" id="KW-1133">Transmembrane helix</keyword>
<evidence type="ECO:0000256" key="3">
    <source>
        <dbReference type="PROSITE-ProRule" id="PRU00284"/>
    </source>
</evidence>
<feature type="domain" description="Methyl-accepting transducer" evidence="5">
    <location>
        <begin position="173"/>
        <end position="397"/>
    </location>
</feature>
<dbReference type="PRINTS" id="PR00260">
    <property type="entry name" value="CHEMTRNSDUCR"/>
</dbReference>
<dbReference type="Gene3D" id="1.10.287.950">
    <property type="entry name" value="Methyl-accepting chemotaxis protein"/>
    <property type="match status" value="1"/>
</dbReference>
<dbReference type="SMART" id="SM00283">
    <property type="entry name" value="MA"/>
    <property type="match status" value="1"/>
</dbReference>
<dbReference type="InterPro" id="IPR003660">
    <property type="entry name" value="HAMP_dom"/>
</dbReference>
<evidence type="ECO:0000313" key="7">
    <source>
        <dbReference type="EMBL" id="MCB6183827.1"/>
    </source>
</evidence>
<dbReference type="Pfam" id="PF00015">
    <property type="entry name" value="MCPsignal"/>
    <property type="match status" value="1"/>
</dbReference>
<comment type="similarity">
    <text evidence="2">Belongs to the methyl-accepting chemotaxis (MCP) protein family.</text>
</comment>
<dbReference type="EMBL" id="JAJBZT010000005">
    <property type="protein sequence ID" value="MCB6183827.1"/>
    <property type="molecule type" value="Genomic_DNA"/>
</dbReference>
<dbReference type="Proteomes" id="UP001165395">
    <property type="component" value="Unassembled WGS sequence"/>
</dbReference>
<protein>
    <submittedName>
        <fullName evidence="7">Methyl-accepting chemotaxis protein</fullName>
    </submittedName>
</protein>
<feature type="transmembrane region" description="Helical" evidence="4">
    <location>
        <begin position="23"/>
        <end position="43"/>
    </location>
</feature>
<dbReference type="Pfam" id="PF00672">
    <property type="entry name" value="HAMP"/>
    <property type="match status" value="1"/>
</dbReference>
<dbReference type="PROSITE" id="PS50885">
    <property type="entry name" value="HAMP"/>
    <property type="match status" value="1"/>
</dbReference>
<reference evidence="7" key="1">
    <citation type="submission" date="2021-10" db="EMBL/GenBank/DDBJ databases">
        <title>The complete genome sequence of Leeia sp. TBRC 13508.</title>
        <authorList>
            <person name="Charoenyingcharoen P."/>
            <person name="Yukphan P."/>
        </authorList>
    </citation>
    <scope>NUCLEOTIDE SEQUENCE</scope>
    <source>
        <strain evidence="7">TBRC 13508</strain>
    </source>
</reference>
<evidence type="ECO:0000256" key="4">
    <source>
        <dbReference type="SAM" id="Phobius"/>
    </source>
</evidence>